<evidence type="ECO:0000313" key="2">
    <source>
        <dbReference type="EMBL" id="GIY72274.1"/>
    </source>
</evidence>
<gene>
    <name evidence="2" type="ORF">CDAR_13941</name>
</gene>
<protein>
    <submittedName>
        <fullName evidence="2">Uncharacterized protein</fullName>
    </submittedName>
</protein>
<proteinExistence type="predicted"/>
<keyword evidence="3" id="KW-1185">Reference proteome</keyword>
<feature type="signal peptide" evidence="1">
    <location>
        <begin position="1"/>
        <end position="21"/>
    </location>
</feature>
<organism evidence="2 3">
    <name type="scientific">Caerostris darwini</name>
    <dbReference type="NCBI Taxonomy" id="1538125"/>
    <lineage>
        <taxon>Eukaryota</taxon>
        <taxon>Metazoa</taxon>
        <taxon>Ecdysozoa</taxon>
        <taxon>Arthropoda</taxon>
        <taxon>Chelicerata</taxon>
        <taxon>Arachnida</taxon>
        <taxon>Araneae</taxon>
        <taxon>Araneomorphae</taxon>
        <taxon>Entelegynae</taxon>
        <taxon>Araneoidea</taxon>
        <taxon>Araneidae</taxon>
        <taxon>Caerostris</taxon>
    </lineage>
</organism>
<feature type="chain" id="PRO_5043966259" evidence="1">
    <location>
        <begin position="22"/>
        <end position="99"/>
    </location>
</feature>
<dbReference type="EMBL" id="BPLQ01013472">
    <property type="protein sequence ID" value="GIY72274.1"/>
    <property type="molecule type" value="Genomic_DNA"/>
</dbReference>
<comment type="caution">
    <text evidence="2">The sequence shown here is derived from an EMBL/GenBank/DDBJ whole genome shotgun (WGS) entry which is preliminary data.</text>
</comment>
<name>A0AAV4VRQ2_9ARAC</name>
<dbReference type="AlphaFoldDB" id="A0AAV4VRQ2"/>
<evidence type="ECO:0000256" key="1">
    <source>
        <dbReference type="SAM" id="SignalP"/>
    </source>
</evidence>
<reference evidence="2 3" key="1">
    <citation type="submission" date="2021-06" db="EMBL/GenBank/DDBJ databases">
        <title>Caerostris darwini draft genome.</title>
        <authorList>
            <person name="Kono N."/>
            <person name="Arakawa K."/>
        </authorList>
    </citation>
    <scope>NUCLEOTIDE SEQUENCE [LARGE SCALE GENOMIC DNA]</scope>
</reference>
<evidence type="ECO:0000313" key="3">
    <source>
        <dbReference type="Proteomes" id="UP001054837"/>
    </source>
</evidence>
<accession>A0AAV4VRQ2</accession>
<sequence>MYVVIMYVMISMMLHVSIMLCINDVCDDVNDVCNDHVCDYVKDVCDDVTDICNDHVCDDVTDICNDHVCDDVSDVCDDVNDVMYINDVNTYLLNSYKYH</sequence>
<dbReference type="Proteomes" id="UP001054837">
    <property type="component" value="Unassembled WGS sequence"/>
</dbReference>
<keyword evidence="1" id="KW-0732">Signal</keyword>